<evidence type="ECO:0000256" key="9">
    <source>
        <dbReference type="ARBA" id="ARBA00038489"/>
    </source>
</evidence>
<dbReference type="Pfam" id="PF00578">
    <property type="entry name" value="AhpC-TSA"/>
    <property type="match status" value="1"/>
</dbReference>
<evidence type="ECO:0000256" key="2">
    <source>
        <dbReference type="ARBA" id="ARBA00013017"/>
    </source>
</evidence>
<evidence type="ECO:0000313" key="14">
    <source>
        <dbReference type="Proteomes" id="UP000318681"/>
    </source>
</evidence>
<dbReference type="PANTHER" id="PTHR42801">
    <property type="entry name" value="THIOREDOXIN-DEPENDENT PEROXIDE REDUCTASE"/>
    <property type="match status" value="1"/>
</dbReference>
<dbReference type="GO" id="GO:0005737">
    <property type="term" value="C:cytoplasm"/>
    <property type="evidence" value="ECO:0007669"/>
    <property type="project" value="TreeGrafter"/>
</dbReference>
<dbReference type="PROSITE" id="PS51352">
    <property type="entry name" value="THIOREDOXIN_2"/>
    <property type="match status" value="1"/>
</dbReference>
<gene>
    <name evidence="13" type="ORF">FOY91_19760</name>
</gene>
<keyword evidence="7" id="KW-0676">Redox-active center</keyword>
<name>A0A558QST2_9SPHN</name>
<reference evidence="13 14" key="1">
    <citation type="submission" date="2019-07" db="EMBL/GenBank/DDBJ databases">
        <title>Sphingomonas solaris sp. nov., isolated from a solar panel from Boston, Massachusetts.</title>
        <authorList>
            <person name="Tanner K."/>
            <person name="Pascual J."/>
            <person name="Mancuso C."/>
            <person name="Pereto J."/>
            <person name="Khalil A."/>
            <person name="Vilanova C."/>
        </authorList>
    </citation>
    <scope>NUCLEOTIDE SEQUENCE [LARGE SCALE GENOMIC DNA]</scope>
    <source>
        <strain evidence="13 14">R4DWN</strain>
    </source>
</reference>
<feature type="domain" description="Thioredoxin" evidence="12">
    <location>
        <begin position="49"/>
        <end position="222"/>
    </location>
</feature>
<sequence>MTDAVPESLNARFAALHAERFESWEAEKLAKNIAQRAALVAAFDPAAVVQAGDTLPPFTLADDEGRPLSLDDLVADGPAVLVFFRFAGCPACNLALPYYDRQLRPALDAAGIRLVAISPHLPEQGLGEIRRRHALGYTVASDRDNRLGRALGITFSRGEVPEGQPTPGWIGALTGTGTAEFPQPAVILIDRDRTVRFVAVSPDWLDRTEAPEILAAVAGLKVREAA</sequence>
<dbReference type="RefSeq" id="WP_145155564.1">
    <property type="nucleotide sequence ID" value="NZ_VNIM01000138.1"/>
</dbReference>
<evidence type="ECO:0000256" key="6">
    <source>
        <dbReference type="ARBA" id="ARBA00023157"/>
    </source>
</evidence>
<evidence type="ECO:0000259" key="12">
    <source>
        <dbReference type="PROSITE" id="PS51352"/>
    </source>
</evidence>
<proteinExistence type="inferred from homology"/>
<evidence type="ECO:0000256" key="8">
    <source>
        <dbReference type="ARBA" id="ARBA00032824"/>
    </source>
</evidence>
<dbReference type="SUPFAM" id="SSF52833">
    <property type="entry name" value="Thioredoxin-like"/>
    <property type="match status" value="1"/>
</dbReference>
<dbReference type="OrthoDB" id="9809746at2"/>
<dbReference type="Proteomes" id="UP000318681">
    <property type="component" value="Unassembled WGS sequence"/>
</dbReference>
<dbReference type="GO" id="GO:0034599">
    <property type="term" value="P:cellular response to oxidative stress"/>
    <property type="evidence" value="ECO:0007669"/>
    <property type="project" value="TreeGrafter"/>
</dbReference>
<dbReference type="GO" id="GO:0008379">
    <property type="term" value="F:thioredoxin peroxidase activity"/>
    <property type="evidence" value="ECO:0007669"/>
    <property type="project" value="TreeGrafter"/>
</dbReference>
<comment type="catalytic activity">
    <reaction evidence="11">
        <text>a hydroperoxide + [thioredoxin]-dithiol = an alcohol + [thioredoxin]-disulfide + H2O</text>
        <dbReference type="Rhea" id="RHEA:62620"/>
        <dbReference type="Rhea" id="RHEA-COMP:10698"/>
        <dbReference type="Rhea" id="RHEA-COMP:10700"/>
        <dbReference type="ChEBI" id="CHEBI:15377"/>
        <dbReference type="ChEBI" id="CHEBI:29950"/>
        <dbReference type="ChEBI" id="CHEBI:30879"/>
        <dbReference type="ChEBI" id="CHEBI:35924"/>
        <dbReference type="ChEBI" id="CHEBI:50058"/>
        <dbReference type="EC" id="1.11.1.24"/>
    </reaction>
</comment>
<keyword evidence="14" id="KW-1185">Reference proteome</keyword>
<dbReference type="InterPro" id="IPR013766">
    <property type="entry name" value="Thioredoxin_domain"/>
</dbReference>
<evidence type="ECO:0000256" key="4">
    <source>
        <dbReference type="ARBA" id="ARBA00022862"/>
    </source>
</evidence>
<evidence type="ECO:0000256" key="11">
    <source>
        <dbReference type="ARBA" id="ARBA00049091"/>
    </source>
</evidence>
<keyword evidence="6" id="KW-1015">Disulfide bond</keyword>
<accession>A0A558QST2</accession>
<evidence type="ECO:0000256" key="3">
    <source>
        <dbReference type="ARBA" id="ARBA00022559"/>
    </source>
</evidence>
<organism evidence="13 14">
    <name type="scientific">Alterirhizorhabdus solaris</name>
    <dbReference type="NCBI Taxonomy" id="2529389"/>
    <lineage>
        <taxon>Bacteria</taxon>
        <taxon>Pseudomonadati</taxon>
        <taxon>Pseudomonadota</taxon>
        <taxon>Alphaproteobacteria</taxon>
        <taxon>Sphingomonadales</taxon>
        <taxon>Rhizorhabdaceae</taxon>
        <taxon>Alterirhizorhabdus</taxon>
    </lineage>
</organism>
<keyword evidence="3" id="KW-0575">Peroxidase</keyword>
<dbReference type="InterPro" id="IPR050924">
    <property type="entry name" value="Peroxiredoxin_BCP/PrxQ"/>
</dbReference>
<evidence type="ECO:0000313" key="13">
    <source>
        <dbReference type="EMBL" id="TVV70174.1"/>
    </source>
</evidence>
<comment type="similarity">
    <text evidence="9">Belongs to the peroxiredoxin family. BCP/PrxQ subfamily.</text>
</comment>
<dbReference type="EMBL" id="VNIM01000138">
    <property type="protein sequence ID" value="TVV70174.1"/>
    <property type="molecule type" value="Genomic_DNA"/>
</dbReference>
<evidence type="ECO:0000256" key="7">
    <source>
        <dbReference type="ARBA" id="ARBA00023284"/>
    </source>
</evidence>
<evidence type="ECO:0000256" key="5">
    <source>
        <dbReference type="ARBA" id="ARBA00023002"/>
    </source>
</evidence>
<dbReference type="Gene3D" id="3.40.30.10">
    <property type="entry name" value="Glutaredoxin"/>
    <property type="match status" value="1"/>
</dbReference>
<dbReference type="GO" id="GO:0045454">
    <property type="term" value="P:cell redox homeostasis"/>
    <property type="evidence" value="ECO:0007669"/>
    <property type="project" value="TreeGrafter"/>
</dbReference>
<dbReference type="InterPro" id="IPR000866">
    <property type="entry name" value="AhpC/TSA"/>
</dbReference>
<dbReference type="InterPro" id="IPR036249">
    <property type="entry name" value="Thioredoxin-like_sf"/>
</dbReference>
<comment type="function">
    <text evidence="1">Thiol-specific peroxidase that catalyzes the reduction of hydrogen peroxide and organic hydroperoxides to water and alcohols, respectively. Plays a role in cell protection against oxidative stress by detoxifying peroxides and as sensor of hydrogen peroxide-mediated signaling events.</text>
</comment>
<dbReference type="AlphaFoldDB" id="A0A558QST2"/>
<dbReference type="CDD" id="cd02970">
    <property type="entry name" value="PRX_like2"/>
    <property type="match status" value="1"/>
</dbReference>
<comment type="caution">
    <text evidence="13">The sequence shown here is derived from an EMBL/GenBank/DDBJ whole genome shotgun (WGS) entry which is preliminary data.</text>
</comment>
<protein>
    <recommendedName>
        <fullName evidence="2">thioredoxin-dependent peroxiredoxin</fullName>
        <ecNumber evidence="2">1.11.1.24</ecNumber>
    </recommendedName>
    <alternativeName>
        <fullName evidence="8">Thioredoxin peroxidase</fullName>
    </alternativeName>
    <alternativeName>
        <fullName evidence="10">Thioredoxin-dependent peroxiredoxin Bcp</fullName>
    </alternativeName>
</protein>
<dbReference type="PANTHER" id="PTHR42801:SF7">
    <property type="entry name" value="SLL1159 PROTEIN"/>
    <property type="match status" value="1"/>
</dbReference>
<keyword evidence="5" id="KW-0560">Oxidoreductase</keyword>
<evidence type="ECO:0000256" key="10">
    <source>
        <dbReference type="ARBA" id="ARBA00042639"/>
    </source>
</evidence>
<dbReference type="EC" id="1.11.1.24" evidence="2"/>
<keyword evidence="4" id="KW-0049">Antioxidant</keyword>
<evidence type="ECO:0000256" key="1">
    <source>
        <dbReference type="ARBA" id="ARBA00003330"/>
    </source>
</evidence>